<proteinExistence type="inferred from homology"/>
<keyword evidence="2" id="KW-0203">Cytokinin biosynthesis</keyword>
<dbReference type="SUPFAM" id="SSF102405">
    <property type="entry name" value="MCP/YpsA-like"/>
    <property type="match status" value="1"/>
</dbReference>
<evidence type="ECO:0000256" key="1">
    <source>
        <dbReference type="ARBA" id="ARBA00006763"/>
    </source>
</evidence>
<sequence>MFEGSNSMTKTLTVFCGARPGVEPHYQQVARQLGQALAKQQIHLVYGGGGFGLMGALANGALDAGGQVTGVITEELLARGAQLDRLTNLEVTSDMAQRKQRMIDLADGFIALPGGLGTLEEIAQVSSWVTLGNNAKPVVIYNVNHYYDQLAAFLQQMNQAGFLEDAFLQAIAFCTDLRQALAFMATYHAPAHRTYH</sequence>
<protein>
    <recommendedName>
        <fullName evidence="2">Cytokinin riboside 5'-monophosphate phosphoribohydrolase</fullName>
        <ecNumber evidence="2">3.2.2.n1</ecNumber>
    </recommendedName>
</protein>
<dbReference type="InterPro" id="IPR031100">
    <property type="entry name" value="LOG_fam"/>
</dbReference>
<comment type="caution">
    <text evidence="3">The sequence shown here is derived from an EMBL/GenBank/DDBJ whole genome shotgun (WGS) entry which is preliminary data.</text>
</comment>
<dbReference type="Gene3D" id="3.40.50.450">
    <property type="match status" value="1"/>
</dbReference>
<reference evidence="3 4" key="1">
    <citation type="journal article" date="2015" name="Genome Announc.">
        <title>Expanding the biotechnology potential of lactobacilli through comparative genomics of 213 strains and associated genera.</title>
        <authorList>
            <person name="Sun Z."/>
            <person name="Harris H.M."/>
            <person name="McCann A."/>
            <person name="Guo C."/>
            <person name="Argimon S."/>
            <person name="Zhang W."/>
            <person name="Yang X."/>
            <person name="Jeffery I.B."/>
            <person name="Cooney J.C."/>
            <person name="Kagawa T.F."/>
            <person name="Liu W."/>
            <person name="Song Y."/>
            <person name="Salvetti E."/>
            <person name="Wrobel A."/>
            <person name="Rasinkangas P."/>
            <person name="Parkhill J."/>
            <person name="Rea M.C."/>
            <person name="O'Sullivan O."/>
            <person name="Ritari J."/>
            <person name="Douillard F.P."/>
            <person name="Paul Ross R."/>
            <person name="Yang R."/>
            <person name="Briner A.E."/>
            <person name="Felis G.E."/>
            <person name="de Vos W.M."/>
            <person name="Barrangou R."/>
            <person name="Klaenhammer T.R."/>
            <person name="Caufield P.W."/>
            <person name="Cui Y."/>
            <person name="Zhang H."/>
            <person name="O'Toole P.W."/>
        </authorList>
    </citation>
    <scope>NUCLEOTIDE SEQUENCE [LARGE SCALE GENOMIC DNA]</scope>
    <source>
        <strain evidence="3 4">DSM 15946</strain>
    </source>
</reference>
<evidence type="ECO:0000313" key="3">
    <source>
        <dbReference type="EMBL" id="KRL90562.1"/>
    </source>
</evidence>
<dbReference type="PANTHER" id="PTHR31223">
    <property type="entry name" value="LOG FAMILY PROTEIN YJL055W"/>
    <property type="match status" value="1"/>
</dbReference>
<evidence type="ECO:0000313" key="4">
    <source>
        <dbReference type="Proteomes" id="UP000050816"/>
    </source>
</evidence>
<dbReference type="Pfam" id="PF03641">
    <property type="entry name" value="Lysine_decarbox"/>
    <property type="match status" value="1"/>
</dbReference>
<name>A0A0R1UIM9_9LACO</name>
<organism evidence="3 4">
    <name type="scientific">Limosilactobacillus ingluviei DSM 15946</name>
    <dbReference type="NCBI Taxonomy" id="1423760"/>
    <lineage>
        <taxon>Bacteria</taxon>
        <taxon>Bacillati</taxon>
        <taxon>Bacillota</taxon>
        <taxon>Bacilli</taxon>
        <taxon>Lactobacillales</taxon>
        <taxon>Lactobacillaceae</taxon>
        <taxon>Limosilactobacillus</taxon>
    </lineage>
</organism>
<dbReference type="Proteomes" id="UP000050816">
    <property type="component" value="Unassembled WGS sequence"/>
</dbReference>
<gene>
    <name evidence="3" type="ORF">FC43_GL001368</name>
</gene>
<dbReference type="NCBIfam" id="TIGR00730">
    <property type="entry name" value="Rossman fold protein, TIGR00730 family"/>
    <property type="match status" value="1"/>
</dbReference>
<dbReference type="GO" id="GO:0009691">
    <property type="term" value="P:cytokinin biosynthetic process"/>
    <property type="evidence" value="ECO:0007669"/>
    <property type="project" value="UniProtKB-UniRule"/>
</dbReference>
<dbReference type="InterPro" id="IPR005269">
    <property type="entry name" value="LOG"/>
</dbReference>
<dbReference type="PATRIC" id="fig|1423760.3.peg.1436"/>
<dbReference type="GO" id="GO:0005829">
    <property type="term" value="C:cytosol"/>
    <property type="evidence" value="ECO:0007669"/>
    <property type="project" value="TreeGrafter"/>
</dbReference>
<dbReference type="GO" id="GO:0016799">
    <property type="term" value="F:hydrolase activity, hydrolyzing N-glycosyl compounds"/>
    <property type="evidence" value="ECO:0007669"/>
    <property type="project" value="TreeGrafter"/>
</dbReference>
<dbReference type="EC" id="3.2.2.n1" evidence="2"/>
<comment type="similarity">
    <text evidence="1 2">Belongs to the LOG family.</text>
</comment>
<dbReference type="PANTHER" id="PTHR31223:SF70">
    <property type="entry name" value="LOG FAMILY PROTEIN YJL055W"/>
    <property type="match status" value="1"/>
</dbReference>
<keyword evidence="2" id="KW-0378">Hydrolase</keyword>
<dbReference type="AlphaFoldDB" id="A0A0R1UIM9"/>
<dbReference type="EMBL" id="AZFK01000029">
    <property type="protein sequence ID" value="KRL90562.1"/>
    <property type="molecule type" value="Genomic_DNA"/>
</dbReference>
<evidence type="ECO:0000256" key="2">
    <source>
        <dbReference type="RuleBase" id="RU363015"/>
    </source>
</evidence>
<accession>A0A0R1UIM9</accession>